<keyword evidence="2" id="KW-0067">ATP-binding</keyword>
<gene>
    <name evidence="6" type="ORF">WMY93_017984</name>
</gene>
<keyword evidence="2" id="KW-0547">Nucleotide-binding</keyword>
<dbReference type="InterPro" id="IPR011989">
    <property type="entry name" value="ARM-like"/>
</dbReference>
<reference evidence="7" key="1">
    <citation type="submission" date="2024-04" db="EMBL/GenBank/DDBJ databases">
        <title>Salinicola lusitanus LLJ914,a marine bacterium isolated from the Okinawa Trough.</title>
        <authorList>
            <person name="Li J."/>
        </authorList>
    </citation>
    <scope>NUCLEOTIDE SEQUENCE [LARGE SCALE GENOMIC DNA]</scope>
</reference>
<protein>
    <recommendedName>
        <fullName evidence="5">Mot1 central domain-containing protein</fullName>
    </recommendedName>
</protein>
<keyword evidence="7" id="KW-1185">Reference proteome</keyword>
<keyword evidence="2" id="KW-0378">Hydrolase</keyword>
<accession>A0AAW0NST9</accession>
<dbReference type="Proteomes" id="UP001460270">
    <property type="component" value="Unassembled WGS sequence"/>
</dbReference>
<proteinExistence type="predicted"/>
<feature type="region of interest" description="Disordered" evidence="4">
    <location>
        <begin position="1"/>
        <end position="21"/>
    </location>
</feature>
<evidence type="ECO:0000256" key="3">
    <source>
        <dbReference type="ARBA" id="ARBA00023125"/>
    </source>
</evidence>
<feature type="compositionally biased region" description="Basic and acidic residues" evidence="4">
    <location>
        <begin position="1"/>
        <end position="14"/>
    </location>
</feature>
<dbReference type="Pfam" id="PF12054">
    <property type="entry name" value="DUF3535"/>
    <property type="match status" value="2"/>
</dbReference>
<keyword evidence="2" id="KW-0347">Helicase</keyword>
<dbReference type="InterPro" id="IPR000357">
    <property type="entry name" value="HEAT"/>
</dbReference>
<dbReference type="InterPro" id="IPR044972">
    <property type="entry name" value="Mot1"/>
</dbReference>
<dbReference type="SUPFAM" id="SSF48371">
    <property type="entry name" value="ARM repeat"/>
    <property type="match status" value="1"/>
</dbReference>
<dbReference type="GO" id="GO:0017025">
    <property type="term" value="F:TBP-class protein binding"/>
    <property type="evidence" value="ECO:0007669"/>
    <property type="project" value="InterPro"/>
</dbReference>
<dbReference type="GO" id="GO:0003677">
    <property type="term" value="F:DNA binding"/>
    <property type="evidence" value="ECO:0007669"/>
    <property type="project" value="UniProtKB-KW"/>
</dbReference>
<evidence type="ECO:0000256" key="4">
    <source>
        <dbReference type="SAM" id="MobiDB-lite"/>
    </source>
</evidence>
<evidence type="ECO:0000256" key="2">
    <source>
        <dbReference type="ARBA" id="ARBA00022806"/>
    </source>
</evidence>
<evidence type="ECO:0000313" key="6">
    <source>
        <dbReference type="EMBL" id="KAK7901215.1"/>
    </source>
</evidence>
<name>A0AAW0NST9_9GOBI</name>
<dbReference type="PANTHER" id="PTHR36498">
    <property type="entry name" value="TATA-BINDING PROTEIN-ASSOCIATED FACTOR 172"/>
    <property type="match status" value="1"/>
</dbReference>
<dbReference type="EMBL" id="JBBPFD010000013">
    <property type="protein sequence ID" value="KAK7901215.1"/>
    <property type="molecule type" value="Genomic_DNA"/>
</dbReference>
<dbReference type="Pfam" id="PF02985">
    <property type="entry name" value="HEAT"/>
    <property type="match status" value="1"/>
</dbReference>
<comment type="caution">
    <text evidence="6">The sequence shown here is derived from an EMBL/GenBank/DDBJ whole genome shotgun (WGS) entry which is preliminary data.</text>
</comment>
<organism evidence="6 7">
    <name type="scientific">Mugilogobius chulae</name>
    <name type="common">yellowstripe goby</name>
    <dbReference type="NCBI Taxonomy" id="88201"/>
    <lineage>
        <taxon>Eukaryota</taxon>
        <taxon>Metazoa</taxon>
        <taxon>Chordata</taxon>
        <taxon>Craniata</taxon>
        <taxon>Vertebrata</taxon>
        <taxon>Euteleostomi</taxon>
        <taxon>Actinopterygii</taxon>
        <taxon>Neopterygii</taxon>
        <taxon>Teleostei</taxon>
        <taxon>Neoteleostei</taxon>
        <taxon>Acanthomorphata</taxon>
        <taxon>Gobiaria</taxon>
        <taxon>Gobiiformes</taxon>
        <taxon>Gobioidei</taxon>
        <taxon>Gobiidae</taxon>
        <taxon>Gobionellinae</taxon>
        <taxon>Mugilogobius</taxon>
    </lineage>
</organism>
<evidence type="ECO:0000256" key="1">
    <source>
        <dbReference type="ARBA" id="ARBA00022737"/>
    </source>
</evidence>
<keyword evidence="1" id="KW-0677">Repeat</keyword>
<sequence>MLLEVKARSKDKSGVKARQGGTQVKETVQEYIAGAETVTDDSVTRDYVVVRARLMAAKLLGALCRCICDPQLNSSSQEMRPAESLGQLLLFHLNSKSALQRIAVALVLCEWAALQKVTSIFSESTSGLNPKSKQWQCLDSKRQQAQSTVLETNNDWQQLHLRVHMFTACAVINLQVLPDKLNPLVRPLMETIKREENTLIQGYAASFIAKLLQQCAGRSPCPNPKIIKNLCVSACVDSLSTPSSACPVPPTQDNAKEQKTFSDSERGAEFSLTTISKHFGADLTQSLPYLWENTVGPLRSVVTDNHQINRSAQLERGDAAAQDWSTLSSIRSHGPGNVHRTQTLLLELLAHLFTCLQHPYTAVRHMAARCVGVLCKISMLQTMNSFLERVLPWLAAIDDCTKQEGAIEALACILLNTSSLLVF</sequence>
<feature type="domain" description="Mot1 central" evidence="5">
    <location>
        <begin position="117"/>
        <end position="292"/>
    </location>
</feature>
<dbReference type="InterPro" id="IPR016024">
    <property type="entry name" value="ARM-type_fold"/>
</dbReference>
<evidence type="ECO:0000313" key="7">
    <source>
        <dbReference type="Proteomes" id="UP001460270"/>
    </source>
</evidence>
<dbReference type="GO" id="GO:0016887">
    <property type="term" value="F:ATP hydrolysis activity"/>
    <property type="evidence" value="ECO:0007669"/>
    <property type="project" value="InterPro"/>
</dbReference>
<dbReference type="InterPro" id="IPR022707">
    <property type="entry name" value="Mot1_central_dom"/>
</dbReference>
<dbReference type="Gene3D" id="1.25.10.10">
    <property type="entry name" value="Leucine-rich Repeat Variant"/>
    <property type="match status" value="1"/>
</dbReference>
<keyword evidence="3" id="KW-0238">DNA-binding</keyword>
<evidence type="ECO:0000259" key="5">
    <source>
        <dbReference type="Pfam" id="PF12054"/>
    </source>
</evidence>
<dbReference type="PANTHER" id="PTHR36498:SF1">
    <property type="entry name" value="TATA-BINDING PROTEIN-ASSOCIATED FACTOR 172"/>
    <property type="match status" value="1"/>
</dbReference>
<feature type="domain" description="Mot1 central" evidence="5">
    <location>
        <begin position="13"/>
        <end position="116"/>
    </location>
</feature>
<dbReference type="AlphaFoldDB" id="A0AAW0NST9"/>
<dbReference type="GO" id="GO:0004386">
    <property type="term" value="F:helicase activity"/>
    <property type="evidence" value="ECO:0007669"/>
    <property type="project" value="UniProtKB-KW"/>
</dbReference>